<sequence>MNRSQSDSSLKSEDADDNFNFTDLNITLAEIEQEDIKLPFKSLEDVAAYIKVKKPKNVVFLVGAGISTAAGIPDFRSPNTGLYSNLQKFKLSCPEDIFDIRFFKRNPVPFFQLAKTIFLVDVRPTFTHYFMKLLVDKGHVRRIYSQNIDTLEYAAGINDEVIVTAHGSHRTSTCLKCRATYTQEYMENHLRHSSELIPKCTACRGVIKPDIVFFGENLPERFYDLHLQDLGDADLLFIMGTSLQVHPVAGLIEVVRSDVPRILFNLEPSGQPFLAYNSKYNKRDFFHKGTTDESCRKLAELLGWLPEIEAMMKPKQEGKDEDTKKD</sequence>
<evidence type="ECO:0000313" key="2">
    <source>
        <dbReference type="WBParaSite" id="JU765_v2.g14887.t1"/>
    </source>
</evidence>
<reference evidence="2" key="1">
    <citation type="submission" date="2022-11" db="UniProtKB">
        <authorList>
            <consortium name="WormBaseParasite"/>
        </authorList>
    </citation>
    <scope>IDENTIFICATION</scope>
</reference>
<proteinExistence type="predicted"/>
<organism evidence="1 2">
    <name type="scientific">Panagrolaimus sp. JU765</name>
    <dbReference type="NCBI Taxonomy" id="591449"/>
    <lineage>
        <taxon>Eukaryota</taxon>
        <taxon>Metazoa</taxon>
        <taxon>Ecdysozoa</taxon>
        <taxon>Nematoda</taxon>
        <taxon>Chromadorea</taxon>
        <taxon>Rhabditida</taxon>
        <taxon>Tylenchina</taxon>
        <taxon>Panagrolaimomorpha</taxon>
        <taxon>Panagrolaimoidea</taxon>
        <taxon>Panagrolaimidae</taxon>
        <taxon>Panagrolaimus</taxon>
    </lineage>
</organism>
<evidence type="ECO:0000313" key="1">
    <source>
        <dbReference type="Proteomes" id="UP000887576"/>
    </source>
</evidence>
<dbReference type="Proteomes" id="UP000887576">
    <property type="component" value="Unplaced"/>
</dbReference>
<dbReference type="WBParaSite" id="JU765_v2.g14887.t1">
    <property type="protein sequence ID" value="JU765_v2.g14887.t1"/>
    <property type="gene ID" value="JU765_v2.g14887"/>
</dbReference>
<protein>
    <submittedName>
        <fullName evidence="2">NAD-dependent protein deacetylase</fullName>
    </submittedName>
</protein>
<name>A0AC34QC30_9BILA</name>
<accession>A0AC34QC30</accession>